<protein>
    <submittedName>
        <fullName evidence="6">Uncharacterized protein</fullName>
    </submittedName>
</protein>
<gene>
    <name evidence="6" type="ORF">ENK01_04815</name>
</gene>
<proteinExistence type="predicted"/>
<dbReference type="PANTHER" id="PTHR30136:SF23">
    <property type="entry name" value="DNA-BINDING TRANSCRIPTIONAL ACTIVATOR MHPR"/>
    <property type="match status" value="1"/>
</dbReference>
<name>A0A7V5NXT3_9PROT</name>
<dbReference type="Gene3D" id="1.10.10.10">
    <property type="entry name" value="Winged helix-like DNA-binding domain superfamily/Winged helix DNA-binding domain"/>
    <property type="match status" value="1"/>
</dbReference>
<keyword evidence="1" id="KW-0805">Transcription regulation</keyword>
<dbReference type="GO" id="GO:0003677">
    <property type="term" value="F:DNA binding"/>
    <property type="evidence" value="ECO:0007669"/>
    <property type="project" value="UniProtKB-KW"/>
</dbReference>
<evidence type="ECO:0000313" key="6">
    <source>
        <dbReference type="EMBL" id="HHI89258.1"/>
    </source>
</evidence>
<feature type="domain" description="IclR-ED" evidence="5">
    <location>
        <begin position="79"/>
        <end position="208"/>
    </location>
</feature>
<evidence type="ECO:0000256" key="1">
    <source>
        <dbReference type="ARBA" id="ARBA00023015"/>
    </source>
</evidence>
<dbReference type="PROSITE" id="PS51077">
    <property type="entry name" value="HTH_ICLR"/>
    <property type="match status" value="1"/>
</dbReference>
<evidence type="ECO:0000256" key="2">
    <source>
        <dbReference type="ARBA" id="ARBA00023125"/>
    </source>
</evidence>
<keyword evidence="2" id="KW-0238">DNA-binding</keyword>
<dbReference type="SUPFAM" id="SSF46785">
    <property type="entry name" value="Winged helix' DNA-binding domain"/>
    <property type="match status" value="1"/>
</dbReference>
<comment type="caution">
    <text evidence="6">The sequence shown here is derived from an EMBL/GenBank/DDBJ whole genome shotgun (WGS) entry which is preliminary data.</text>
</comment>
<dbReference type="InterPro" id="IPR005471">
    <property type="entry name" value="Tscrpt_reg_IclR_N"/>
</dbReference>
<dbReference type="InterPro" id="IPR050707">
    <property type="entry name" value="HTH_MetabolicPath_Reg"/>
</dbReference>
<feature type="domain" description="HTH iclR-type" evidence="4">
    <location>
        <begin position="17"/>
        <end position="78"/>
    </location>
</feature>
<sequence length="208" mass="23883">MYWSIRKGTGDITVHTIRSLHRGLMALKVLNTKRKLSVAEMAREIDLPRTTTYRILENLKALGYLYRDEKDGRYGVTIQVKNLSSGFYESAWLTEIVKPLAIDLGKTVIWPISIITHRNNRMSLRFTTDTDSPLALDYYTEGLRLPIMSTASGHVYLASCTDVEREILLKAIRREPEDETNILARQPERLEQILANVREQGYALNIRS</sequence>
<evidence type="ECO:0000259" key="4">
    <source>
        <dbReference type="PROSITE" id="PS51077"/>
    </source>
</evidence>
<dbReference type="GO" id="GO:0045892">
    <property type="term" value="P:negative regulation of DNA-templated transcription"/>
    <property type="evidence" value="ECO:0007669"/>
    <property type="project" value="TreeGrafter"/>
</dbReference>
<dbReference type="EMBL" id="DROP01000322">
    <property type="protein sequence ID" value="HHI89258.1"/>
    <property type="molecule type" value="Genomic_DNA"/>
</dbReference>
<dbReference type="SUPFAM" id="SSF55781">
    <property type="entry name" value="GAF domain-like"/>
    <property type="match status" value="1"/>
</dbReference>
<dbReference type="PROSITE" id="PS51078">
    <property type="entry name" value="ICLR_ED"/>
    <property type="match status" value="1"/>
</dbReference>
<dbReference type="Gene3D" id="3.30.450.40">
    <property type="match status" value="1"/>
</dbReference>
<evidence type="ECO:0000256" key="3">
    <source>
        <dbReference type="ARBA" id="ARBA00023163"/>
    </source>
</evidence>
<dbReference type="InterPro" id="IPR036390">
    <property type="entry name" value="WH_DNA-bd_sf"/>
</dbReference>
<dbReference type="Pfam" id="PF09339">
    <property type="entry name" value="HTH_IclR"/>
    <property type="match status" value="1"/>
</dbReference>
<dbReference type="GO" id="GO:0003700">
    <property type="term" value="F:DNA-binding transcription factor activity"/>
    <property type="evidence" value="ECO:0007669"/>
    <property type="project" value="TreeGrafter"/>
</dbReference>
<dbReference type="AlphaFoldDB" id="A0A7V5NXT3"/>
<evidence type="ECO:0000259" key="5">
    <source>
        <dbReference type="PROSITE" id="PS51078"/>
    </source>
</evidence>
<dbReference type="SMART" id="SM00346">
    <property type="entry name" value="HTH_ICLR"/>
    <property type="match status" value="1"/>
</dbReference>
<dbReference type="PANTHER" id="PTHR30136">
    <property type="entry name" value="HELIX-TURN-HELIX TRANSCRIPTIONAL REGULATOR, ICLR FAMILY"/>
    <property type="match status" value="1"/>
</dbReference>
<feature type="non-terminal residue" evidence="6">
    <location>
        <position position="208"/>
    </location>
</feature>
<reference evidence="6" key="1">
    <citation type="journal article" date="2020" name="mSystems">
        <title>Genome- and Community-Level Interaction Insights into Carbon Utilization and Element Cycling Functions of Hydrothermarchaeota in Hydrothermal Sediment.</title>
        <authorList>
            <person name="Zhou Z."/>
            <person name="Liu Y."/>
            <person name="Xu W."/>
            <person name="Pan J."/>
            <person name="Luo Z.H."/>
            <person name="Li M."/>
        </authorList>
    </citation>
    <scope>NUCLEOTIDE SEQUENCE [LARGE SCALE GENOMIC DNA]</scope>
    <source>
        <strain evidence="6">HyVt-538</strain>
    </source>
</reference>
<dbReference type="InterPro" id="IPR014757">
    <property type="entry name" value="Tscrpt_reg_IclR_C"/>
</dbReference>
<dbReference type="Pfam" id="PF01614">
    <property type="entry name" value="IclR_C"/>
    <property type="match status" value="1"/>
</dbReference>
<dbReference type="InterPro" id="IPR029016">
    <property type="entry name" value="GAF-like_dom_sf"/>
</dbReference>
<dbReference type="Proteomes" id="UP000885806">
    <property type="component" value="Unassembled WGS sequence"/>
</dbReference>
<accession>A0A7V5NXT3</accession>
<dbReference type="InterPro" id="IPR036388">
    <property type="entry name" value="WH-like_DNA-bd_sf"/>
</dbReference>
<keyword evidence="3" id="KW-0804">Transcription</keyword>
<organism evidence="6">
    <name type="scientific">Hellea balneolensis</name>
    <dbReference type="NCBI Taxonomy" id="287478"/>
    <lineage>
        <taxon>Bacteria</taxon>
        <taxon>Pseudomonadati</taxon>
        <taxon>Pseudomonadota</taxon>
        <taxon>Alphaproteobacteria</taxon>
        <taxon>Maricaulales</taxon>
        <taxon>Robiginitomaculaceae</taxon>
        <taxon>Hellea</taxon>
    </lineage>
</organism>